<name>R4PUS7_9BACT</name>
<dbReference type="SMART" id="SM00532">
    <property type="entry name" value="LIGANc"/>
    <property type="match status" value="1"/>
</dbReference>
<organism evidence="15 16">
    <name type="scientific">Candidatus Saccharimonas aalborgensis</name>
    <dbReference type="NCBI Taxonomy" id="1332188"/>
    <lineage>
        <taxon>Bacteria</taxon>
        <taxon>Candidatus Saccharimonadota</taxon>
        <taxon>Candidatus Saccharimonadia</taxon>
        <taxon>Candidatus Saccharimonadales</taxon>
        <taxon>Candidatus Saccharimonadaceae</taxon>
        <taxon>Candidatus Saccharimonas</taxon>
    </lineage>
</organism>
<feature type="active site" description="N6-AMP-lysine intermediate" evidence="13">
    <location>
        <position position="122"/>
    </location>
</feature>
<feature type="binding site" evidence="13">
    <location>
        <position position="185"/>
    </location>
    <ligand>
        <name>NAD(+)</name>
        <dbReference type="ChEBI" id="CHEBI:57540"/>
    </ligand>
</feature>
<dbReference type="Pfam" id="PF03120">
    <property type="entry name" value="OB_DNA_ligase"/>
    <property type="match status" value="1"/>
</dbReference>
<dbReference type="InterPro" id="IPR013839">
    <property type="entry name" value="DNAligase_adenylation"/>
</dbReference>
<protein>
    <recommendedName>
        <fullName evidence="2 13">DNA ligase</fullName>
        <ecNumber evidence="1 13">6.5.1.2</ecNumber>
    </recommendedName>
    <alternativeName>
        <fullName evidence="13">Polydeoxyribonucleotide synthase [NAD(+)]</fullName>
    </alternativeName>
</protein>
<evidence type="ECO:0000256" key="12">
    <source>
        <dbReference type="ARBA" id="ARBA00060881"/>
    </source>
</evidence>
<dbReference type="Gene3D" id="1.10.150.20">
    <property type="entry name" value="5' to 3' exonuclease, C-terminal subdomain"/>
    <property type="match status" value="2"/>
</dbReference>
<dbReference type="CDD" id="cd00114">
    <property type="entry name" value="LIGANc"/>
    <property type="match status" value="1"/>
</dbReference>
<dbReference type="EMBL" id="CP005957">
    <property type="protein sequence ID" value="AGL61915.1"/>
    <property type="molecule type" value="Genomic_DNA"/>
</dbReference>
<dbReference type="Gene3D" id="2.40.50.140">
    <property type="entry name" value="Nucleic acid-binding proteins"/>
    <property type="match status" value="1"/>
</dbReference>
<dbReference type="InterPro" id="IPR001357">
    <property type="entry name" value="BRCT_dom"/>
</dbReference>
<gene>
    <name evidence="13 15" type="primary">ligA</name>
    <name evidence="15" type="ORF">L336_0206</name>
</gene>
<evidence type="ECO:0000256" key="2">
    <source>
        <dbReference type="ARBA" id="ARBA00013308"/>
    </source>
</evidence>
<comment type="caution">
    <text evidence="13">Lacks conserved residue(s) required for the propagation of feature annotation.</text>
</comment>
<dbReference type="InterPro" id="IPR001679">
    <property type="entry name" value="DNA_ligase"/>
</dbReference>
<keyword evidence="16" id="KW-1185">Reference proteome</keyword>
<keyword evidence="6 13" id="KW-0227">DNA damage</keyword>
<feature type="binding site" evidence="13">
    <location>
        <begin position="89"/>
        <end position="90"/>
    </location>
    <ligand>
        <name>NAD(+)</name>
        <dbReference type="ChEBI" id="CHEBI:57540"/>
    </ligand>
</feature>
<accession>R4PUS7</accession>
<dbReference type="AlphaFoldDB" id="R4PUS7"/>
<evidence type="ECO:0000256" key="6">
    <source>
        <dbReference type="ARBA" id="ARBA00022763"/>
    </source>
</evidence>
<evidence type="ECO:0000256" key="10">
    <source>
        <dbReference type="ARBA" id="ARBA00023204"/>
    </source>
</evidence>
<dbReference type="STRING" id="1332188.L336_0206"/>
<dbReference type="HOGENOM" id="CLU_007764_2_1_0"/>
<dbReference type="SUPFAM" id="SSF50249">
    <property type="entry name" value="Nucleic acid-binding proteins"/>
    <property type="match status" value="1"/>
</dbReference>
<dbReference type="KEGG" id="saal:L336_0206"/>
<dbReference type="Pfam" id="PF00533">
    <property type="entry name" value="BRCT"/>
    <property type="match status" value="1"/>
</dbReference>
<evidence type="ECO:0000256" key="11">
    <source>
        <dbReference type="ARBA" id="ARBA00034005"/>
    </source>
</evidence>
<keyword evidence="4 13" id="KW-0235">DNA replication</keyword>
<dbReference type="GO" id="GO:0006281">
    <property type="term" value="P:DNA repair"/>
    <property type="evidence" value="ECO:0007669"/>
    <property type="project" value="UniProtKB-KW"/>
</dbReference>
<keyword evidence="3 13" id="KW-0436">Ligase</keyword>
<dbReference type="PATRIC" id="fig|1332188.3.peg.204"/>
<evidence type="ECO:0000256" key="8">
    <source>
        <dbReference type="ARBA" id="ARBA00022842"/>
    </source>
</evidence>
<dbReference type="Pfam" id="PF12826">
    <property type="entry name" value="HHH_2"/>
    <property type="match status" value="1"/>
</dbReference>
<dbReference type="GO" id="GO:0046872">
    <property type="term" value="F:metal ion binding"/>
    <property type="evidence" value="ECO:0007669"/>
    <property type="project" value="UniProtKB-KW"/>
</dbReference>
<comment type="cofactor">
    <cofactor evidence="13">
        <name>Mg(2+)</name>
        <dbReference type="ChEBI" id="CHEBI:18420"/>
    </cofactor>
    <cofactor evidence="13">
        <name>Mn(2+)</name>
        <dbReference type="ChEBI" id="CHEBI:29035"/>
    </cofactor>
</comment>
<dbReference type="FunFam" id="2.40.50.140:FF:000012">
    <property type="entry name" value="DNA ligase"/>
    <property type="match status" value="1"/>
</dbReference>
<dbReference type="Gene3D" id="1.10.287.610">
    <property type="entry name" value="Helix hairpin bin"/>
    <property type="match status" value="1"/>
</dbReference>
<evidence type="ECO:0000313" key="16">
    <source>
        <dbReference type="Proteomes" id="UP000013893"/>
    </source>
</evidence>
<dbReference type="SUPFAM" id="SSF47781">
    <property type="entry name" value="RuvA domain 2-like"/>
    <property type="match status" value="1"/>
</dbReference>
<sequence>MTIQNQPKLAEARIRVEKLRELINDYRYHYHVLDESILSEAAADSLKHELSQLEDWYPELITADSPTQRVAGTALDSFSKVTHQTPMISLADVFDRDEVIAWVARMKRVLPTVGDEFLCDIKMDGLASALIYQDGVLVQAVTRGDSRVGEDVTANVRTINNVPLRLRANQKFAHFLRGRTEIRGEIVMFKEDFEMLNRARERSGEPLYKNPRNLAAGTIRQLDPKLVAERPLNFVGYDIIRDDLADTPTIAFGYAMLMELGITTSKQTRVVRGVAEIMEYVRHLDKIRSGLPFNTDGAVIKVNNRTEFARLGIVGKTPRAAIAYKFAAEETTTIVKDIVISIGRTGAATPVAVFDPVQIAGTTVQHASLHNADEIARLDVRIGDTVVIYKAGDIIPQVQQVLVELRPNNVAPFEYERELARQYPELEFERQEGEVVYRAKGLTGPLILKRSLQHFASKGALDIETLGEKNVEALVDAELVNDIADIYRLTYEQLLGLERFAAISAQKMINAIAASKKPPLERFVFGLGIRHVGVQTAIDLVKQFKSLDALRYATINQLRSVDGVGDVVAESVAAWFADEDNELLLSKFEQYDVTPFYEEKSGKLINMSFVVTGTLTSMGRDEAADLIRTLGGTFQTTVGKDTDYLVVGGKVGASKLKKAQSYGTKVIDETAFLALIDK</sequence>
<keyword evidence="8 13" id="KW-0460">Magnesium</keyword>
<dbReference type="OrthoDB" id="9759736at2"/>
<dbReference type="InterPro" id="IPR013840">
    <property type="entry name" value="DNAligase_N"/>
</dbReference>
<keyword evidence="7 13" id="KW-0862">Zinc</keyword>
<dbReference type="RefSeq" id="WP_015641365.1">
    <property type="nucleotide sequence ID" value="NC_021219.1"/>
</dbReference>
<dbReference type="Proteomes" id="UP000013893">
    <property type="component" value="Chromosome"/>
</dbReference>
<comment type="similarity">
    <text evidence="12 13">Belongs to the NAD-dependent DNA ligase family. LigA subfamily.</text>
</comment>
<dbReference type="InterPro" id="IPR036420">
    <property type="entry name" value="BRCT_dom_sf"/>
</dbReference>
<dbReference type="Gene3D" id="3.30.470.30">
    <property type="entry name" value="DNA ligase/mRNA capping enzyme"/>
    <property type="match status" value="1"/>
</dbReference>
<dbReference type="GO" id="GO:0003911">
    <property type="term" value="F:DNA ligase (NAD+) activity"/>
    <property type="evidence" value="ECO:0007669"/>
    <property type="project" value="UniProtKB-UniRule"/>
</dbReference>
<evidence type="ECO:0000256" key="1">
    <source>
        <dbReference type="ARBA" id="ARBA00012722"/>
    </source>
</evidence>
<proteinExistence type="inferred from homology"/>
<feature type="binding site" evidence="13">
    <location>
        <position position="120"/>
    </location>
    <ligand>
        <name>NAD(+)</name>
        <dbReference type="ChEBI" id="CHEBI:57540"/>
    </ligand>
</feature>
<dbReference type="GO" id="GO:0005829">
    <property type="term" value="C:cytosol"/>
    <property type="evidence" value="ECO:0007669"/>
    <property type="project" value="TreeGrafter"/>
</dbReference>
<keyword evidence="13" id="KW-0464">Manganese</keyword>
<evidence type="ECO:0000256" key="3">
    <source>
        <dbReference type="ARBA" id="ARBA00022598"/>
    </source>
</evidence>
<evidence type="ECO:0000259" key="14">
    <source>
        <dbReference type="PROSITE" id="PS50172"/>
    </source>
</evidence>
<feature type="binding site" evidence="13">
    <location>
        <position position="325"/>
    </location>
    <ligand>
        <name>NAD(+)</name>
        <dbReference type="ChEBI" id="CHEBI:57540"/>
    </ligand>
</feature>
<dbReference type="NCBIfam" id="TIGR00575">
    <property type="entry name" value="dnlj"/>
    <property type="match status" value="1"/>
</dbReference>
<evidence type="ECO:0000256" key="13">
    <source>
        <dbReference type="HAMAP-Rule" id="MF_01588"/>
    </source>
</evidence>
<dbReference type="Pfam" id="PF01653">
    <property type="entry name" value="DNA_ligase_aden"/>
    <property type="match status" value="1"/>
</dbReference>
<dbReference type="PANTHER" id="PTHR23389">
    <property type="entry name" value="CHROMOSOME TRANSMISSION FIDELITY FACTOR 18"/>
    <property type="match status" value="1"/>
</dbReference>
<dbReference type="CDD" id="cd17748">
    <property type="entry name" value="BRCT_DNA_ligase_like"/>
    <property type="match status" value="1"/>
</dbReference>
<dbReference type="SMART" id="SM00292">
    <property type="entry name" value="BRCT"/>
    <property type="match status" value="1"/>
</dbReference>
<dbReference type="SUPFAM" id="SSF52113">
    <property type="entry name" value="BRCT domain"/>
    <property type="match status" value="1"/>
</dbReference>
<evidence type="ECO:0000256" key="7">
    <source>
        <dbReference type="ARBA" id="ARBA00022833"/>
    </source>
</evidence>
<dbReference type="PROSITE" id="PS50172">
    <property type="entry name" value="BRCT"/>
    <property type="match status" value="1"/>
</dbReference>
<keyword evidence="9 13" id="KW-0520">NAD</keyword>
<dbReference type="SUPFAM" id="SSF56091">
    <property type="entry name" value="DNA ligase/mRNA capping enzyme, catalytic domain"/>
    <property type="match status" value="1"/>
</dbReference>
<evidence type="ECO:0000256" key="9">
    <source>
        <dbReference type="ARBA" id="ARBA00023027"/>
    </source>
</evidence>
<keyword evidence="5 13" id="KW-0479">Metal-binding</keyword>
<feature type="domain" description="BRCT" evidence="14">
    <location>
        <begin position="599"/>
        <end position="678"/>
    </location>
</feature>
<dbReference type="NCBIfam" id="NF005932">
    <property type="entry name" value="PRK07956.1"/>
    <property type="match status" value="1"/>
</dbReference>
<keyword evidence="10 13" id="KW-0234">DNA repair</keyword>
<comment type="catalytic activity">
    <reaction evidence="11 13">
        <text>NAD(+) + (deoxyribonucleotide)n-3'-hydroxyl + 5'-phospho-(deoxyribonucleotide)m = (deoxyribonucleotide)n+m + AMP + beta-nicotinamide D-nucleotide.</text>
        <dbReference type="EC" id="6.5.1.2"/>
    </reaction>
</comment>
<evidence type="ECO:0000256" key="5">
    <source>
        <dbReference type="ARBA" id="ARBA00022723"/>
    </source>
</evidence>
<dbReference type="InterPro" id="IPR012340">
    <property type="entry name" value="NA-bd_OB-fold"/>
</dbReference>
<dbReference type="FunFam" id="1.10.150.20:FF:000006">
    <property type="entry name" value="DNA ligase"/>
    <property type="match status" value="1"/>
</dbReference>
<dbReference type="EC" id="6.5.1.2" evidence="1 13"/>
<dbReference type="HAMAP" id="MF_01588">
    <property type="entry name" value="DNA_ligase_A"/>
    <property type="match status" value="1"/>
</dbReference>
<dbReference type="PIRSF" id="PIRSF001604">
    <property type="entry name" value="LigA"/>
    <property type="match status" value="1"/>
</dbReference>
<dbReference type="InterPro" id="IPR041663">
    <property type="entry name" value="DisA/LigA_HHH"/>
</dbReference>
<dbReference type="InterPro" id="IPR010994">
    <property type="entry name" value="RuvA_2-like"/>
</dbReference>
<reference evidence="15 16" key="1">
    <citation type="journal article" date="2013" name="Nat. Biotechnol.">
        <title>Genome sequences of rare, uncultured bacteria obtained by differential coverage binning of multiple metagenomes.</title>
        <authorList>
            <person name="Albertsen M."/>
            <person name="Hugenholtz P."/>
            <person name="Skarshewski A."/>
            <person name="Nielsen K.L."/>
            <person name="Tyson G.W."/>
            <person name="Nielsen P.H."/>
        </authorList>
    </citation>
    <scope>NUCLEOTIDE SEQUENCE [LARGE SCALE GENOMIC DNA]</scope>
    <source>
        <strain evidence="15">TM71</strain>
    </source>
</reference>
<dbReference type="InterPro" id="IPR004150">
    <property type="entry name" value="NAD_DNA_ligase_OB"/>
</dbReference>
<dbReference type="PANTHER" id="PTHR23389:SF9">
    <property type="entry name" value="DNA LIGASE"/>
    <property type="match status" value="1"/>
</dbReference>
<dbReference type="Gene3D" id="3.40.50.10190">
    <property type="entry name" value="BRCT domain"/>
    <property type="match status" value="1"/>
</dbReference>
<evidence type="ECO:0000256" key="4">
    <source>
        <dbReference type="ARBA" id="ARBA00022705"/>
    </source>
</evidence>
<comment type="function">
    <text evidence="13">DNA ligase that catalyzes the formation of phosphodiester linkages between 5'-phosphoryl and 3'-hydroxyl groups in double-stranded DNA using NAD as a coenzyme and as the energy source for the reaction. It is essential for DNA replication and repair of damaged DNA.</text>
</comment>
<dbReference type="GO" id="GO:0006260">
    <property type="term" value="P:DNA replication"/>
    <property type="evidence" value="ECO:0007669"/>
    <property type="project" value="UniProtKB-KW"/>
</dbReference>
<feature type="binding site" evidence="13">
    <location>
        <position position="301"/>
    </location>
    <ligand>
        <name>NAD(+)</name>
        <dbReference type="ChEBI" id="CHEBI:57540"/>
    </ligand>
</feature>
<evidence type="ECO:0000313" key="15">
    <source>
        <dbReference type="EMBL" id="AGL61915.1"/>
    </source>
</evidence>
<feature type="binding site" evidence="13">
    <location>
        <position position="143"/>
    </location>
    <ligand>
        <name>NAD(+)</name>
        <dbReference type="ChEBI" id="CHEBI:57540"/>
    </ligand>
</feature>